<reference evidence="7" key="1">
    <citation type="submission" date="2013-08" db="EMBL/GenBank/DDBJ databases">
        <authorList>
            <person name="Mendez C."/>
            <person name="Richter M."/>
            <person name="Ferrer M."/>
            <person name="Sanchez J."/>
        </authorList>
    </citation>
    <scope>NUCLEOTIDE SEQUENCE</scope>
</reference>
<organism evidence="7">
    <name type="scientific">mine drainage metagenome</name>
    <dbReference type="NCBI Taxonomy" id="410659"/>
    <lineage>
        <taxon>unclassified sequences</taxon>
        <taxon>metagenomes</taxon>
        <taxon>ecological metagenomes</taxon>
    </lineage>
</organism>
<evidence type="ECO:0000259" key="6">
    <source>
        <dbReference type="Pfam" id="PF01609"/>
    </source>
</evidence>
<dbReference type="GO" id="GO:0003677">
    <property type="term" value="F:DNA binding"/>
    <property type="evidence" value="ECO:0007669"/>
    <property type="project" value="UniProtKB-KW"/>
</dbReference>
<dbReference type="InterPro" id="IPR002559">
    <property type="entry name" value="Transposase_11"/>
</dbReference>
<protein>
    <submittedName>
        <fullName evidence="7">ISH8 transposase</fullName>
    </submittedName>
</protein>
<comment type="caution">
    <text evidence="7">The sequence shown here is derived from an EMBL/GenBank/DDBJ whole genome shotgun (WGS) entry which is preliminary data.</text>
</comment>
<feature type="compositionally biased region" description="Basic and acidic residues" evidence="5">
    <location>
        <begin position="1"/>
        <end position="12"/>
    </location>
</feature>
<comment type="similarity">
    <text evidence="1">Belongs to the transposase 11 family.</text>
</comment>
<dbReference type="AlphaFoldDB" id="T0ZFS7"/>
<evidence type="ECO:0000256" key="2">
    <source>
        <dbReference type="ARBA" id="ARBA00022578"/>
    </source>
</evidence>
<accession>T0ZFS7</accession>
<evidence type="ECO:0000256" key="3">
    <source>
        <dbReference type="ARBA" id="ARBA00023125"/>
    </source>
</evidence>
<dbReference type="SUPFAM" id="SSF53098">
    <property type="entry name" value="Ribonuclease H-like"/>
    <property type="match status" value="1"/>
</dbReference>
<dbReference type="Gene3D" id="3.90.350.10">
    <property type="entry name" value="Transposase Inhibitor Protein From Tn5, Chain A, domain 1"/>
    <property type="match status" value="1"/>
</dbReference>
<dbReference type="NCBIfam" id="NF033592">
    <property type="entry name" value="transpos_IS4_1"/>
    <property type="match status" value="1"/>
</dbReference>
<keyword evidence="4" id="KW-0233">DNA recombination</keyword>
<dbReference type="PANTHER" id="PTHR33258">
    <property type="entry name" value="TRANSPOSASE INSL FOR INSERTION SEQUENCE ELEMENT IS186A-RELATED"/>
    <property type="match status" value="1"/>
</dbReference>
<gene>
    <name evidence="7" type="ORF">B2A_15128</name>
</gene>
<reference evidence="7" key="2">
    <citation type="journal article" date="2014" name="ISME J.">
        <title>Microbial stratification in low pH oxic and suboxic macroscopic growths along an acid mine drainage.</title>
        <authorList>
            <person name="Mendez-Garcia C."/>
            <person name="Mesa V."/>
            <person name="Sprenger R.R."/>
            <person name="Richter M."/>
            <person name="Diez M.S."/>
            <person name="Solano J."/>
            <person name="Bargiela R."/>
            <person name="Golyshina O.V."/>
            <person name="Manteca A."/>
            <person name="Ramos J.L."/>
            <person name="Gallego J.R."/>
            <person name="Llorente I."/>
            <person name="Martins Dos Santos V.A."/>
            <person name="Jensen O.N."/>
            <person name="Pelaez A.I."/>
            <person name="Sanchez J."/>
            <person name="Ferrer M."/>
        </authorList>
    </citation>
    <scope>NUCLEOTIDE SEQUENCE</scope>
</reference>
<dbReference type="InterPro" id="IPR047952">
    <property type="entry name" value="Transpos_IS4"/>
</dbReference>
<evidence type="ECO:0000313" key="7">
    <source>
        <dbReference type="EMBL" id="EQD27734.1"/>
    </source>
</evidence>
<dbReference type="GO" id="GO:0004803">
    <property type="term" value="F:transposase activity"/>
    <property type="evidence" value="ECO:0007669"/>
    <property type="project" value="InterPro"/>
</dbReference>
<feature type="domain" description="Transposase IS4-like" evidence="6">
    <location>
        <begin position="138"/>
        <end position="374"/>
    </location>
</feature>
<dbReference type="GO" id="GO:0006313">
    <property type="term" value="P:DNA transposition"/>
    <property type="evidence" value="ECO:0007669"/>
    <property type="project" value="InterPro"/>
</dbReference>
<proteinExistence type="inferred from homology"/>
<dbReference type="PANTHER" id="PTHR33258:SF1">
    <property type="entry name" value="TRANSPOSASE INSL FOR INSERTION SEQUENCE ELEMENT IS186A-RELATED"/>
    <property type="match status" value="1"/>
</dbReference>
<evidence type="ECO:0000256" key="1">
    <source>
        <dbReference type="ARBA" id="ARBA00010075"/>
    </source>
</evidence>
<keyword evidence="3" id="KW-0238">DNA-binding</keyword>
<keyword evidence="2" id="KW-0815">Transposition</keyword>
<name>T0ZFS7_9ZZZZ</name>
<dbReference type="EMBL" id="AUZZ01011008">
    <property type="protein sequence ID" value="EQD27734.1"/>
    <property type="molecule type" value="Genomic_DNA"/>
</dbReference>
<sequence length="459" mass="53280">MTRRKPESELGYHRKSPIPNPLEPGTVEESLTRLLPTDTIREIARETGFVIRERKIDPVTFLWTLVLDFGVQLHRFLEELRVAYVKSSELEEIAYASYYVRFTPKLSEFLRRCLEVAIAHLPEEPGRELDPRLKQFVQDVMIKDSSVVRLHASLATKFPATRSRKVAAGVKVDTLVSVCANGPKSVALVGERTPDVKLLRLGNWVKGRILLADLGYYSHRLFGRIEEYGGFFVSRWKKSADPLFVRSLTVHRGRAIDLEGKRLSEVLPRLERDVLDAEVELSFKRRSYNGHRSGDTFRCRLVAVWDEKGREYHVYLTNISPERLSAEEVAQLYSLRWEIELTFKELKSSYALDKFRTTKVEVVEALIWSALLTLVASRRLHNLVRARQPPELRPRYPPIRWGKAFRRTAREILALLLDHLGLGARVDRRRYTRMVSVQLTRLSLDPHVTRYRPRDEWSV</sequence>
<evidence type="ECO:0000256" key="4">
    <source>
        <dbReference type="ARBA" id="ARBA00023172"/>
    </source>
</evidence>
<dbReference type="InterPro" id="IPR012337">
    <property type="entry name" value="RNaseH-like_sf"/>
</dbReference>
<feature type="region of interest" description="Disordered" evidence="5">
    <location>
        <begin position="1"/>
        <end position="24"/>
    </location>
</feature>
<evidence type="ECO:0000256" key="5">
    <source>
        <dbReference type="SAM" id="MobiDB-lite"/>
    </source>
</evidence>
<dbReference type="Pfam" id="PF01609">
    <property type="entry name" value="DDE_Tnp_1"/>
    <property type="match status" value="1"/>
</dbReference>